<organism evidence="2 3">
    <name type="scientific">Symbiochloris irregularis</name>
    <dbReference type="NCBI Taxonomy" id="706552"/>
    <lineage>
        <taxon>Eukaryota</taxon>
        <taxon>Viridiplantae</taxon>
        <taxon>Chlorophyta</taxon>
        <taxon>core chlorophytes</taxon>
        <taxon>Trebouxiophyceae</taxon>
        <taxon>Trebouxiales</taxon>
        <taxon>Trebouxiaceae</taxon>
        <taxon>Symbiochloris</taxon>
    </lineage>
</organism>
<sequence>MATSHTPRSTLGAKLSLARDTHLLLELPRFRGPSLPPGNTNMQPGHSPYSQSSAYGQNTGYNPRPQSGPYTQQGNPGLDAYNPHPQGQYGGQQPYPQQNTGYGSGAPQNQYGGGQSQFPPPNQGPHYSGSTL</sequence>
<reference evidence="2 3" key="1">
    <citation type="journal article" date="2024" name="Nat. Commun.">
        <title>Phylogenomics reveals the evolutionary origins of lichenization in chlorophyte algae.</title>
        <authorList>
            <person name="Puginier C."/>
            <person name="Libourel C."/>
            <person name="Otte J."/>
            <person name="Skaloud P."/>
            <person name="Haon M."/>
            <person name="Grisel S."/>
            <person name="Petersen M."/>
            <person name="Berrin J.G."/>
            <person name="Delaux P.M."/>
            <person name="Dal Grande F."/>
            <person name="Keller J."/>
        </authorList>
    </citation>
    <scope>NUCLEOTIDE SEQUENCE [LARGE SCALE GENOMIC DNA]</scope>
    <source>
        <strain evidence="2 3">SAG 2036</strain>
    </source>
</reference>
<dbReference type="AlphaFoldDB" id="A0AAW1P814"/>
<dbReference type="EMBL" id="JALJOQ010000039">
    <property type="protein sequence ID" value="KAK9805998.1"/>
    <property type="molecule type" value="Genomic_DNA"/>
</dbReference>
<feature type="region of interest" description="Disordered" evidence="1">
    <location>
        <begin position="28"/>
        <end position="132"/>
    </location>
</feature>
<feature type="compositionally biased region" description="Low complexity" evidence="1">
    <location>
        <begin position="81"/>
        <end position="101"/>
    </location>
</feature>
<name>A0AAW1P814_9CHLO</name>
<proteinExistence type="predicted"/>
<keyword evidence="3" id="KW-1185">Reference proteome</keyword>
<gene>
    <name evidence="2" type="ORF">WJX73_002621</name>
</gene>
<feature type="compositionally biased region" description="Polar residues" evidence="1">
    <location>
        <begin position="37"/>
        <end position="75"/>
    </location>
</feature>
<evidence type="ECO:0000313" key="3">
    <source>
        <dbReference type="Proteomes" id="UP001465755"/>
    </source>
</evidence>
<accession>A0AAW1P814</accession>
<protein>
    <submittedName>
        <fullName evidence="2">Uncharacterized protein</fullName>
    </submittedName>
</protein>
<comment type="caution">
    <text evidence="2">The sequence shown here is derived from an EMBL/GenBank/DDBJ whole genome shotgun (WGS) entry which is preliminary data.</text>
</comment>
<dbReference type="Proteomes" id="UP001465755">
    <property type="component" value="Unassembled WGS sequence"/>
</dbReference>
<evidence type="ECO:0000313" key="2">
    <source>
        <dbReference type="EMBL" id="KAK9805998.1"/>
    </source>
</evidence>
<evidence type="ECO:0000256" key="1">
    <source>
        <dbReference type="SAM" id="MobiDB-lite"/>
    </source>
</evidence>